<keyword evidence="3" id="KW-1185">Reference proteome</keyword>
<evidence type="ECO:0000313" key="3">
    <source>
        <dbReference type="Proteomes" id="UP000467700"/>
    </source>
</evidence>
<dbReference type="AlphaFoldDB" id="A0A8S0VR80"/>
<dbReference type="Pfam" id="PF18759">
    <property type="entry name" value="Plavaka"/>
    <property type="match status" value="1"/>
</dbReference>
<dbReference type="Proteomes" id="UP000467700">
    <property type="component" value="Unassembled WGS sequence"/>
</dbReference>
<reference evidence="2 3" key="1">
    <citation type="submission" date="2020-01" db="EMBL/GenBank/DDBJ databases">
        <authorList>
            <person name="Gupta K D."/>
        </authorList>
    </citation>
    <scope>NUCLEOTIDE SEQUENCE [LARGE SCALE GENOMIC DNA]</scope>
</reference>
<sequence>MGVNEAEERLIQRTITLNTLQTSNLQPQFQLEPPFVQGSSHDGPQSTVDEESFPDYANEIDTGMESPNHPDVDQNEDKSSDGTSDIQEHEKDDIKIQYHLKSGKPEEIYHFHEYSPTKPNNVDIPVDTEPWRPFHTQLDFELAELMLDTHMNATQTETLLSLIHQCIKCPDSLTISNMKDLNRVWEQARKTCATGFTHETIKVDYKGNDKVFEVSTCPLWDWCFDLVSDPHVVSQFHWDAERYYKFDGKRTWVRFIDEPWTADDWWDIQSQLPDGASPICIIIYADKTQLSSFGTAKGYPVLARCANLPTDVCNGEGKAGGRLVGWLPIIEEDAGETGKKGDVNFK</sequence>
<dbReference type="InterPro" id="IPR041078">
    <property type="entry name" value="Plavaka"/>
</dbReference>
<accession>A0A8S0VR80</accession>
<dbReference type="EMBL" id="CACVBS010000036">
    <property type="protein sequence ID" value="CAA7262545.1"/>
    <property type="molecule type" value="Genomic_DNA"/>
</dbReference>
<evidence type="ECO:0000313" key="2">
    <source>
        <dbReference type="EMBL" id="CAA7262545.1"/>
    </source>
</evidence>
<protein>
    <submittedName>
        <fullName evidence="2">Uncharacterized protein</fullName>
    </submittedName>
</protein>
<proteinExistence type="predicted"/>
<comment type="caution">
    <text evidence="2">The sequence shown here is derived from an EMBL/GenBank/DDBJ whole genome shotgun (WGS) entry which is preliminary data.</text>
</comment>
<organism evidence="2 3">
    <name type="scientific">Cyclocybe aegerita</name>
    <name type="common">Black poplar mushroom</name>
    <name type="synonym">Agrocybe aegerita</name>
    <dbReference type="NCBI Taxonomy" id="1973307"/>
    <lineage>
        <taxon>Eukaryota</taxon>
        <taxon>Fungi</taxon>
        <taxon>Dikarya</taxon>
        <taxon>Basidiomycota</taxon>
        <taxon>Agaricomycotina</taxon>
        <taxon>Agaricomycetes</taxon>
        <taxon>Agaricomycetidae</taxon>
        <taxon>Agaricales</taxon>
        <taxon>Agaricineae</taxon>
        <taxon>Bolbitiaceae</taxon>
        <taxon>Cyclocybe</taxon>
    </lineage>
</organism>
<feature type="compositionally biased region" description="Polar residues" evidence="1">
    <location>
        <begin position="37"/>
        <end position="47"/>
    </location>
</feature>
<gene>
    <name evidence="2" type="ORF">AAE3_LOCUS4978</name>
</gene>
<feature type="compositionally biased region" description="Basic and acidic residues" evidence="1">
    <location>
        <begin position="68"/>
        <end position="95"/>
    </location>
</feature>
<evidence type="ECO:0000256" key="1">
    <source>
        <dbReference type="SAM" id="MobiDB-lite"/>
    </source>
</evidence>
<dbReference type="OrthoDB" id="3239511at2759"/>
<feature type="region of interest" description="Disordered" evidence="1">
    <location>
        <begin position="21"/>
        <end position="95"/>
    </location>
</feature>
<name>A0A8S0VR80_CYCAE</name>